<dbReference type="InterPro" id="IPR047042">
    <property type="entry name" value="BipA_II"/>
</dbReference>
<dbReference type="Proteomes" id="UP000710385">
    <property type="component" value="Unassembled WGS sequence"/>
</dbReference>
<dbReference type="Pfam" id="PF00009">
    <property type="entry name" value="GTP_EFTU"/>
    <property type="match status" value="1"/>
</dbReference>
<dbReference type="InterPro" id="IPR000640">
    <property type="entry name" value="EFG_V-like"/>
</dbReference>
<dbReference type="EC" id="3.6.5.-" evidence="2"/>
<comment type="caution">
    <text evidence="4">The sequence shown here is derived from an EMBL/GenBank/DDBJ whole genome shotgun (WGS) entry which is preliminary data.</text>
</comment>
<gene>
    <name evidence="4" type="primary">typA</name>
    <name evidence="2" type="synonym">bipA</name>
    <name evidence="4" type="ORF">HS096_02415</name>
</gene>
<dbReference type="Gene3D" id="2.40.30.10">
    <property type="entry name" value="Translation factors"/>
    <property type="match status" value="1"/>
</dbReference>
<dbReference type="InterPro" id="IPR047041">
    <property type="entry name" value="BipA_GTP-bd_dom"/>
</dbReference>
<dbReference type="Pfam" id="PF03144">
    <property type="entry name" value="GTP_EFTU_D2"/>
    <property type="match status" value="1"/>
</dbReference>
<dbReference type="InterPro" id="IPR047043">
    <property type="entry name" value="BipA_III"/>
</dbReference>
<protein>
    <recommendedName>
        <fullName evidence="2">Large ribosomal subunit assembly factor BipA</fullName>
        <ecNumber evidence="2">3.6.5.-</ecNumber>
    </recommendedName>
    <alternativeName>
        <fullName evidence="2">GTP-binding protein BipA</fullName>
    </alternativeName>
</protein>
<comment type="subunit">
    <text evidence="2">Monomer.</text>
</comment>
<dbReference type="FunFam" id="3.30.70.240:FF:000002">
    <property type="entry name" value="GTP-binding protein TypA"/>
    <property type="match status" value="1"/>
</dbReference>
<reference evidence="4" key="1">
    <citation type="submission" date="2020-05" db="EMBL/GenBank/DDBJ databases">
        <title>High-Quality Genomes of Partial-Nitritation/Anammox System by Hierarchical Clustering Based Hybrid Assembly.</title>
        <authorList>
            <person name="Liu L."/>
            <person name="Wang Y."/>
            <person name="Che Y."/>
            <person name="Chen Y."/>
            <person name="Xia Y."/>
            <person name="Luo R."/>
            <person name="Cheng S.H."/>
            <person name="Zheng C."/>
            <person name="Zhang T."/>
        </authorList>
    </citation>
    <scope>NUCLEOTIDE SEQUENCE</scope>
    <source>
        <strain evidence="4">H1_PAT1</strain>
    </source>
</reference>
<dbReference type="InterPro" id="IPR006298">
    <property type="entry name" value="BipA"/>
</dbReference>
<dbReference type="NCBIfam" id="TIGR00231">
    <property type="entry name" value="small_GTP"/>
    <property type="match status" value="1"/>
</dbReference>
<dbReference type="PRINTS" id="PR00315">
    <property type="entry name" value="ELONGATNFCT"/>
</dbReference>
<dbReference type="GO" id="GO:0043022">
    <property type="term" value="F:ribosome binding"/>
    <property type="evidence" value="ECO:0007669"/>
    <property type="project" value="UniProtKB-UniRule"/>
</dbReference>
<dbReference type="PANTHER" id="PTHR42908:SF8">
    <property type="entry name" value="TR-TYPE G DOMAIN-CONTAINING PROTEIN"/>
    <property type="match status" value="1"/>
</dbReference>
<dbReference type="InterPro" id="IPR000795">
    <property type="entry name" value="T_Tr_GTP-bd_dom"/>
</dbReference>
<feature type="binding site" evidence="2">
    <location>
        <begin position="127"/>
        <end position="130"/>
    </location>
    <ligand>
        <name>GTP</name>
        <dbReference type="ChEBI" id="CHEBI:37565"/>
    </ligand>
</feature>
<dbReference type="Pfam" id="PF00679">
    <property type="entry name" value="EFG_C"/>
    <property type="match status" value="1"/>
</dbReference>
<dbReference type="GO" id="GO:0005525">
    <property type="term" value="F:GTP binding"/>
    <property type="evidence" value="ECO:0007669"/>
    <property type="project" value="UniProtKB-UniRule"/>
</dbReference>
<comment type="catalytic activity">
    <reaction evidence="2">
        <text>GTP + H2O = GDP + phosphate + H(+)</text>
        <dbReference type="Rhea" id="RHEA:19669"/>
        <dbReference type="ChEBI" id="CHEBI:15377"/>
        <dbReference type="ChEBI" id="CHEBI:15378"/>
        <dbReference type="ChEBI" id="CHEBI:37565"/>
        <dbReference type="ChEBI" id="CHEBI:43474"/>
        <dbReference type="ChEBI" id="CHEBI:58189"/>
    </reaction>
</comment>
<keyword evidence="1 2" id="KW-0342">GTP-binding</keyword>
<dbReference type="PROSITE" id="PS00301">
    <property type="entry name" value="G_TR_1"/>
    <property type="match status" value="1"/>
</dbReference>
<dbReference type="CDD" id="cd03691">
    <property type="entry name" value="BipA_TypA_II"/>
    <property type="match status" value="1"/>
</dbReference>
<dbReference type="SUPFAM" id="SSF50447">
    <property type="entry name" value="Translation proteins"/>
    <property type="match status" value="1"/>
</dbReference>
<sequence length="600" mass="65586">MTNIRNIAIIAHVDHGKTTLADALLKQSDTFRERGLEGTTILDSNDLERERGITILSKNCAVVYGDTKINIVDTPGHADFGGEVERIMNLVDGALLLVDAKEGPMPQTRFVLKKAIEAGHLIIVVINKIDKPDARPDWVLNQTFDLFVHLGASDAQADFPVIYASAKQGKAGAEPNLASMTDVKPIFESILNEIPAPKNDASGPLQVSVANISYDNYKGKVGIGRVVRGTFKPGAVAWINREGKTSSAKIGTVFSFMGLGKVEVQEAVAGDIVAFAGISDLNIGETIADPAHPEALPVIAIEKPTVKMTFGVNTSPFSGQEGEFTTSRNIKDRLEREIQNDVALQVEPGSSDSTFIVSGRGELHLAILIERMRREGYELQVSRPQVILREENSVKMEPFEEASIECPEALSGSVIENIGKRKGEILDMRMESGTTYLECVFPTRGLIGYRNQFMKDTKGQGILNTVFLEYRPMLGTIEAAPHGSLIAFETGTANSYGLQNAQERGQLFIGPGAKVYEGMVVGQNSRPEDMEVNVCKEKRLTNMRSKGEGVAEGLDTPRFMSLEESMEYLGDDELLEVTPVSLRIRKQLLKPHERKRAGQA</sequence>
<proteinExistence type="inferred from homology"/>
<dbReference type="InterPro" id="IPR048876">
    <property type="entry name" value="BipA_C"/>
</dbReference>
<feature type="domain" description="Tr-type G" evidence="3">
    <location>
        <begin position="2"/>
        <end position="198"/>
    </location>
</feature>
<dbReference type="PROSITE" id="PS51722">
    <property type="entry name" value="G_TR_2"/>
    <property type="match status" value="1"/>
</dbReference>
<keyword evidence="2" id="KW-0694">RNA-binding</keyword>
<dbReference type="FunFam" id="3.30.70.870:FF:000003">
    <property type="entry name" value="GTP-binding protein TypA"/>
    <property type="match status" value="1"/>
</dbReference>
<dbReference type="GO" id="GO:1990904">
    <property type="term" value="C:ribonucleoprotein complex"/>
    <property type="evidence" value="ECO:0007669"/>
    <property type="project" value="TreeGrafter"/>
</dbReference>
<dbReference type="Gene3D" id="2.40.50.250">
    <property type="entry name" value="bipa protein"/>
    <property type="match status" value="1"/>
</dbReference>
<keyword evidence="2" id="KW-0699">rRNA-binding</keyword>
<keyword evidence="2" id="KW-0690">Ribosome biogenesis</keyword>
<name>A0A928TQ73_UNCKA</name>
<evidence type="ECO:0000256" key="1">
    <source>
        <dbReference type="ARBA" id="ARBA00023134"/>
    </source>
</evidence>
<evidence type="ECO:0000259" key="3">
    <source>
        <dbReference type="PROSITE" id="PS51722"/>
    </source>
</evidence>
<keyword evidence="2" id="KW-0378">Hydrolase</keyword>
<keyword evidence="2" id="KW-0547">Nucleotide-binding</keyword>
<dbReference type="InterPro" id="IPR027417">
    <property type="entry name" value="P-loop_NTPase"/>
</dbReference>
<comment type="function">
    <text evidence="2">A 50S ribosomal subunit assembly protein with GTPase activity, required for 50S subunit assembly at low temperatures, may also play a role in translation. Binds GTP and analogs. Binds the 70S ribosome between the 30S and 50S subunits, in a similar position as ribosome-bound EF-G; it contacts a number of ribosomal proteins, both rRNAs and the A-site tRNA.</text>
</comment>
<evidence type="ECO:0000256" key="2">
    <source>
        <dbReference type="HAMAP-Rule" id="MF_00849"/>
    </source>
</evidence>
<comment type="similarity">
    <text evidence="2">Belongs to the TRAFAC class translation factor GTPase superfamily. Classic translation factor GTPase family. BipA subfamily.</text>
</comment>
<dbReference type="SUPFAM" id="SSF52540">
    <property type="entry name" value="P-loop containing nucleoside triphosphate hydrolases"/>
    <property type="match status" value="1"/>
</dbReference>
<keyword evidence="2" id="KW-0963">Cytoplasm</keyword>
<keyword evidence="2" id="KW-0820">tRNA-binding</keyword>
<dbReference type="PANTHER" id="PTHR42908">
    <property type="entry name" value="TRANSLATION ELONGATION FACTOR-RELATED"/>
    <property type="match status" value="1"/>
</dbReference>
<dbReference type="InterPro" id="IPR005225">
    <property type="entry name" value="Small_GTP-bd"/>
</dbReference>
<dbReference type="InterPro" id="IPR035647">
    <property type="entry name" value="EFG_III/V"/>
</dbReference>
<dbReference type="Gene3D" id="3.30.70.240">
    <property type="match status" value="1"/>
</dbReference>
<dbReference type="GO" id="GO:0003924">
    <property type="term" value="F:GTPase activity"/>
    <property type="evidence" value="ECO:0007669"/>
    <property type="project" value="UniProtKB-UniRule"/>
</dbReference>
<dbReference type="FunFam" id="3.40.50.300:FF:000055">
    <property type="entry name" value="GTP-binding protein TypA"/>
    <property type="match status" value="1"/>
</dbReference>
<dbReference type="GO" id="GO:0005829">
    <property type="term" value="C:cytosol"/>
    <property type="evidence" value="ECO:0007669"/>
    <property type="project" value="TreeGrafter"/>
</dbReference>
<dbReference type="SUPFAM" id="SSF54980">
    <property type="entry name" value="EF-G C-terminal domain-like"/>
    <property type="match status" value="2"/>
</dbReference>
<dbReference type="Gene3D" id="3.40.50.300">
    <property type="entry name" value="P-loop containing nucleotide triphosphate hydrolases"/>
    <property type="match status" value="1"/>
</dbReference>
<dbReference type="CDD" id="cd01891">
    <property type="entry name" value="TypA_BipA"/>
    <property type="match status" value="1"/>
</dbReference>
<feature type="binding site" evidence="2">
    <location>
        <begin position="14"/>
        <end position="19"/>
    </location>
    <ligand>
        <name>GTP</name>
        <dbReference type="ChEBI" id="CHEBI:37565"/>
    </ligand>
</feature>
<dbReference type="NCBIfam" id="TIGR01394">
    <property type="entry name" value="TypA_BipA"/>
    <property type="match status" value="1"/>
</dbReference>
<dbReference type="AlphaFoldDB" id="A0A928TQ73"/>
<comment type="subcellular location">
    <subcellularLocation>
        <location evidence="2">Cytoplasm</location>
    </subcellularLocation>
    <text evidence="2">Binds to ribosomes.</text>
</comment>
<dbReference type="Gene3D" id="3.30.70.870">
    <property type="entry name" value="Elongation Factor G (Translational Gtpase), domain 3"/>
    <property type="match status" value="1"/>
</dbReference>
<dbReference type="GO" id="GO:0019843">
    <property type="term" value="F:rRNA binding"/>
    <property type="evidence" value="ECO:0007669"/>
    <property type="project" value="UniProtKB-KW"/>
</dbReference>
<dbReference type="Pfam" id="PF21018">
    <property type="entry name" value="BipA_C"/>
    <property type="match status" value="1"/>
</dbReference>
<dbReference type="CDD" id="cd03710">
    <property type="entry name" value="BipA_TypA_C"/>
    <property type="match status" value="1"/>
</dbReference>
<accession>A0A928TQ73</accession>
<organism evidence="4 5">
    <name type="scientific">candidate division WWE3 bacterium</name>
    <dbReference type="NCBI Taxonomy" id="2053526"/>
    <lineage>
        <taxon>Bacteria</taxon>
        <taxon>Katanobacteria</taxon>
    </lineage>
</organism>
<dbReference type="HAMAP" id="MF_00849">
    <property type="entry name" value="BipA"/>
    <property type="match status" value="1"/>
</dbReference>
<dbReference type="InterPro" id="IPR035651">
    <property type="entry name" value="BipA_V"/>
</dbReference>
<dbReference type="InterPro" id="IPR009000">
    <property type="entry name" value="Transl_B-barrel_sf"/>
</dbReference>
<dbReference type="InterPro" id="IPR004161">
    <property type="entry name" value="EFTu-like_2"/>
</dbReference>
<evidence type="ECO:0000313" key="5">
    <source>
        <dbReference type="Proteomes" id="UP000710385"/>
    </source>
</evidence>
<dbReference type="EMBL" id="JABTTY010000001">
    <property type="protein sequence ID" value="MBE7525222.1"/>
    <property type="molecule type" value="Genomic_DNA"/>
</dbReference>
<dbReference type="GO" id="GO:0000049">
    <property type="term" value="F:tRNA binding"/>
    <property type="evidence" value="ECO:0007669"/>
    <property type="project" value="UniProtKB-KW"/>
</dbReference>
<evidence type="ECO:0000313" key="4">
    <source>
        <dbReference type="EMBL" id="MBE7525222.1"/>
    </source>
</evidence>
<dbReference type="InterPro" id="IPR031157">
    <property type="entry name" value="G_TR_CS"/>
</dbReference>
<dbReference type="SMART" id="SM00838">
    <property type="entry name" value="EFG_C"/>
    <property type="match status" value="1"/>
</dbReference>
<dbReference type="GO" id="GO:0000027">
    <property type="term" value="P:ribosomal large subunit assembly"/>
    <property type="evidence" value="ECO:0007669"/>
    <property type="project" value="UniProtKB-UniRule"/>
</dbReference>
<dbReference type="FunFam" id="2.40.50.250:FF:000001">
    <property type="entry name" value="GTP-binding protein TypA"/>
    <property type="match status" value="1"/>
</dbReference>
<dbReference type="CDD" id="cd16263">
    <property type="entry name" value="BipA_III"/>
    <property type="match status" value="1"/>
</dbReference>
<dbReference type="InterPro" id="IPR042116">
    <property type="entry name" value="TypA/BipA_C"/>
</dbReference>